<name>A0A9L0SWA6_HORSE</name>
<reference evidence="2" key="2">
    <citation type="submission" date="2025-08" db="UniProtKB">
        <authorList>
            <consortium name="Ensembl"/>
        </authorList>
    </citation>
    <scope>IDENTIFICATION</scope>
    <source>
        <strain evidence="2">Thoroughbred</strain>
    </source>
</reference>
<keyword evidence="1" id="KW-0812">Transmembrane</keyword>
<keyword evidence="1" id="KW-1133">Transmembrane helix</keyword>
<dbReference type="AlphaFoldDB" id="A0A9L0SWA6"/>
<evidence type="ECO:0000313" key="3">
    <source>
        <dbReference type="Proteomes" id="UP000002281"/>
    </source>
</evidence>
<accession>A0A9L0SWA6</accession>
<reference evidence="2" key="3">
    <citation type="submission" date="2025-09" db="UniProtKB">
        <authorList>
            <consortium name="Ensembl"/>
        </authorList>
    </citation>
    <scope>IDENTIFICATION</scope>
    <source>
        <strain evidence="2">Thoroughbred</strain>
    </source>
</reference>
<reference evidence="2 3" key="1">
    <citation type="journal article" date="2009" name="Science">
        <title>Genome sequence, comparative analysis, and population genetics of the domestic horse.</title>
        <authorList>
            <consortium name="Broad Institute Genome Sequencing Platform"/>
            <consortium name="Broad Institute Whole Genome Assembly Team"/>
            <person name="Wade C.M."/>
            <person name="Giulotto E."/>
            <person name="Sigurdsson S."/>
            <person name="Zoli M."/>
            <person name="Gnerre S."/>
            <person name="Imsland F."/>
            <person name="Lear T.L."/>
            <person name="Adelson D.L."/>
            <person name="Bailey E."/>
            <person name="Bellone R.R."/>
            <person name="Bloecker H."/>
            <person name="Distl O."/>
            <person name="Edgar R.C."/>
            <person name="Garber M."/>
            <person name="Leeb T."/>
            <person name="Mauceli E."/>
            <person name="MacLeod J.N."/>
            <person name="Penedo M.C.T."/>
            <person name="Raison J.M."/>
            <person name="Sharpe T."/>
            <person name="Vogel J."/>
            <person name="Andersson L."/>
            <person name="Antczak D.F."/>
            <person name="Biagi T."/>
            <person name="Binns M.M."/>
            <person name="Chowdhary B.P."/>
            <person name="Coleman S.J."/>
            <person name="Della Valle G."/>
            <person name="Fryc S."/>
            <person name="Guerin G."/>
            <person name="Hasegawa T."/>
            <person name="Hill E.W."/>
            <person name="Jurka J."/>
            <person name="Kiialainen A."/>
            <person name="Lindgren G."/>
            <person name="Liu J."/>
            <person name="Magnani E."/>
            <person name="Mickelson J.R."/>
            <person name="Murray J."/>
            <person name="Nergadze S.G."/>
            <person name="Onofrio R."/>
            <person name="Pedroni S."/>
            <person name="Piras M.F."/>
            <person name="Raudsepp T."/>
            <person name="Rocchi M."/>
            <person name="Roeed K.H."/>
            <person name="Ryder O.A."/>
            <person name="Searle S."/>
            <person name="Skow L."/>
            <person name="Swinburne J.E."/>
            <person name="Syvaenen A.C."/>
            <person name="Tozaki T."/>
            <person name="Valberg S.J."/>
            <person name="Vaudin M."/>
            <person name="White J.R."/>
            <person name="Zody M.C."/>
            <person name="Lander E.S."/>
            <person name="Lindblad-Toh K."/>
        </authorList>
    </citation>
    <scope>NUCLEOTIDE SEQUENCE [LARGE SCALE GENOMIC DNA]</scope>
    <source>
        <strain evidence="2 3">Thoroughbred</strain>
    </source>
</reference>
<protein>
    <submittedName>
        <fullName evidence="2">Uncharacterized protein</fullName>
    </submittedName>
</protein>
<sequence length="161" mass="17943">MDSLGFSLYKIMSSANSDSFSSSLPIWTPFISFSCLIALTKTSSTMLNKSGESGHPCLIPILRGMAFSFSPLSVMLAVGLSYMVFIMLRYFDKDYFLKCNHIITKKLTVIPYYQTIQLVFSFPSLSDLMSVDILHLVGSDQNPNKGQILHLADLSLQSLHL</sequence>
<evidence type="ECO:0000313" key="2">
    <source>
        <dbReference type="Ensembl" id="ENSECAP00000079253.1"/>
    </source>
</evidence>
<keyword evidence="3" id="KW-1185">Reference proteome</keyword>
<feature type="transmembrane region" description="Helical" evidence="1">
    <location>
        <begin position="20"/>
        <end position="39"/>
    </location>
</feature>
<dbReference type="Proteomes" id="UP000002281">
    <property type="component" value="Chromosome 1"/>
</dbReference>
<keyword evidence="1" id="KW-0472">Membrane</keyword>
<feature type="transmembrane region" description="Helical" evidence="1">
    <location>
        <begin position="72"/>
        <end position="91"/>
    </location>
</feature>
<dbReference type="Ensembl" id="ENSECAT00000125114.1">
    <property type="protein sequence ID" value="ENSECAP00000079253.1"/>
    <property type="gene ID" value="ENSECAG00000055368.1"/>
</dbReference>
<organism evidence="2 3">
    <name type="scientific">Equus caballus</name>
    <name type="common">Horse</name>
    <dbReference type="NCBI Taxonomy" id="9796"/>
    <lineage>
        <taxon>Eukaryota</taxon>
        <taxon>Metazoa</taxon>
        <taxon>Chordata</taxon>
        <taxon>Craniata</taxon>
        <taxon>Vertebrata</taxon>
        <taxon>Euteleostomi</taxon>
        <taxon>Mammalia</taxon>
        <taxon>Eutheria</taxon>
        <taxon>Laurasiatheria</taxon>
        <taxon>Perissodactyla</taxon>
        <taxon>Equidae</taxon>
        <taxon>Equus</taxon>
    </lineage>
</organism>
<proteinExistence type="predicted"/>
<evidence type="ECO:0000256" key="1">
    <source>
        <dbReference type="SAM" id="Phobius"/>
    </source>
</evidence>
<dbReference type="GeneTree" id="ENSGT01150000287890"/>